<dbReference type="CDD" id="cd10449">
    <property type="entry name" value="GIY-YIG_SLX1_like"/>
    <property type="match status" value="1"/>
</dbReference>
<name>A0A2A4G5L0_9FLAO</name>
<protein>
    <recommendedName>
        <fullName evidence="2">GIY-YIG domain-containing protein</fullName>
    </recommendedName>
</protein>
<dbReference type="PANTHER" id="PTHR34477">
    <property type="entry name" value="UPF0213 PROTEIN YHBQ"/>
    <property type="match status" value="1"/>
</dbReference>
<evidence type="ECO:0000313" key="3">
    <source>
        <dbReference type="EMBL" id="PCE63032.1"/>
    </source>
</evidence>
<organism evidence="3 4">
    <name type="scientific">Sediminicola luteus</name>
    <dbReference type="NCBI Taxonomy" id="319238"/>
    <lineage>
        <taxon>Bacteria</taxon>
        <taxon>Pseudomonadati</taxon>
        <taxon>Bacteroidota</taxon>
        <taxon>Flavobacteriia</taxon>
        <taxon>Flavobacteriales</taxon>
        <taxon>Flavobacteriaceae</taxon>
        <taxon>Sediminicola</taxon>
    </lineage>
</organism>
<dbReference type="RefSeq" id="WP_097441141.1">
    <property type="nucleotide sequence ID" value="NZ_KZ300477.1"/>
</dbReference>
<dbReference type="AlphaFoldDB" id="A0A2A4G5L0"/>
<evidence type="ECO:0000313" key="4">
    <source>
        <dbReference type="Proteomes" id="UP000219559"/>
    </source>
</evidence>
<dbReference type="PROSITE" id="PS50164">
    <property type="entry name" value="GIY_YIG"/>
    <property type="match status" value="1"/>
</dbReference>
<gene>
    <name evidence="3" type="ORF">B7P33_17310</name>
</gene>
<sequence length="86" mass="10569">MEYFVYIIYSQTLDRYYIGHYQNIEERIQRHNQGNGASYTKKAKDWELRYTEAFDTRAEANQRELSIKKKKSRKYIEWIIANNNHE</sequence>
<dbReference type="InterPro" id="IPR050190">
    <property type="entry name" value="UPF0213_domain"/>
</dbReference>
<evidence type="ECO:0000259" key="2">
    <source>
        <dbReference type="PROSITE" id="PS50164"/>
    </source>
</evidence>
<dbReference type="PANTHER" id="PTHR34477:SF1">
    <property type="entry name" value="UPF0213 PROTEIN YHBQ"/>
    <property type="match status" value="1"/>
</dbReference>
<feature type="domain" description="GIY-YIG" evidence="2">
    <location>
        <begin position="1"/>
        <end position="77"/>
    </location>
</feature>
<dbReference type="EMBL" id="NBWU01000007">
    <property type="protein sequence ID" value="PCE63032.1"/>
    <property type="molecule type" value="Genomic_DNA"/>
</dbReference>
<dbReference type="SUPFAM" id="SSF82771">
    <property type="entry name" value="GIY-YIG endonuclease"/>
    <property type="match status" value="1"/>
</dbReference>
<dbReference type="OrthoDB" id="1495241at2"/>
<comment type="caution">
    <text evidence="3">The sequence shown here is derived from an EMBL/GenBank/DDBJ whole genome shotgun (WGS) entry which is preliminary data.</text>
</comment>
<comment type="similarity">
    <text evidence="1">Belongs to the UPF0213 family.</text>
</comment>
<reference evidence="3 4" key="1">
    <citation type="submission" date="2017-04" db="EMBL/GenBank/DDBJ databases">
        <title>A new member of the family Flavobacteriaceae isolated from ascidians.</title>
        <authorList>
            <person name="Chen L."/>
        </authorList>
    </citation>
    <scope>NUCLEOTIDE SEQUENCE [LARGE SCALE GENOMIC DNA]</scope>
    <source>
        <strain evidence="3 4">HQA918</strain>
    </source>
</reference>
<evidence type="ECO:0000256" key="1">
    <source>
        <dbReference type="ARBA" id="ARBA00007435"/>
    </source>
</evidence>
<dbReference type="Pfam" id="PF01541">
    <property type="entry name" value="GIY-YIG"/>
    <property type="match status" value="1"/>
</dbReference>
<proteinExistence type="inferred from homology"/>
<accession>A0A2A4G5L0</accession>
<dbReference type="InterPro" id="IPR035901">
    <property type="entry name" value="GIY-YIG_endonuc_sf"/>
</dbReference>
<keyword evidence="4" id="KW-1185">Reference proteome</keyword>
<dbReference type="InterPro" id="IPR000305">
    <property type="entry name" value="GIY-YIG_endonuc"/>
</dbReference>
<dbReference type="Proteomes" id="UP000219559">
    <property type="component" value="Unassembled WGS sequence"/>
</dbReference>
<dbReference type="Gene3D" id="3.40.1440.10">
    <property type="entry name" value="GIY-YIG endonuclease"/>
    <property type="match status" value="1"/>
</dbReference>